<dbReference type="AlphaFoldDB" id="A0AAJ7X7S2"/>
<dbReference type="SUPFAM" id="SSF54001">
    <property type="entry name" value="Cysteine proteinases"/>
    <property type="match status" value="1"/>
</dbReference>
<dbReference type="InterPro" id="IPR007330">
    <property type="entry name" value="MIT_dom"/>
</dbReference>
<evidence type="ECO:0000256" key="6">
    <source>
        <dbReference type="PROSITE-ProRule" id="PRU00239"/>
    </source>
</evidence>
<dbReference type="KEGG" id="pmrn:116950570"/>
<dbReference type="InterPro" id="IPR036181">
    <property type="entry name" value="MIT_dom_sf"/>
</dbReference>
<keyword evidence="4 6" id="KW-0788">Thiol protease</keyword>
<dbReference type="SUPFAM" id="SSF49758">
    <property type="entry name" value="Calpain large subunit, middle domain (domain III)"/>
    <property type="match status" value="2"/>
</dbReference>
<dbReference type="GeneID" id="116950570"/>
<feature type="domain" description="Calpain catalytic" evidence="8">
    <location>
        <begin position="257"/>
        <end position="557"/>
    </location>
</feature>
<feature type="compositionally biased region" description="Gly residues" evidence="7">
    <location>
        <begin position="189"/>
        <end position="206"/>
    </location>
</feature>
<comment type="similarity">
    <text evidence="1">Belongs to the peptidase C2 family.</text>
</comment>
<feature type="active site" evidence="5 6">
    <location>
        <position position="475"/>
    </location>
</feature>
<organism evidence="9 10">
    <name type="scientific">Petromyzon marinus</name>
    <name type="common">Sea lamprey</name>
    <dbReference type="NCBI Taxonomy" id="7757"/>
    <lineage>
        <taxon>Eukaryota</taxon>
        <taxon>Metazoa</taxon>
        <taxon>Chordata</taxon>
        <taxon>Craniata</taxon>
        <taxon>Vertebrata</taxon>
        <taxon>Cyclostomata</taxon>
        <taxon>Hyperoartia</taxon>
        <taxon>Petromyzontiformes</taxon>
        <taxon>Petromyzontidae</taxon>
        <taxon>Petromyzon</taxon>
    </lineage>
</organism>
<dbReference type="Gene3D" id="1.20.58.80">
    <property type="entry name" value="Phosphotransferase system, lactose/cellobiose-type IIA subunit"/>
    <property type="match status" value="2"/>
</dbReference>
<dbReference type="SMART" id="SM00720">
    <property type="entry name" value="calpain_III"/>
    <property type="match status" value="1"/>
</dbReference>
<sequence>MDATKLEQDAVKFARLGVLRDQGAEYGEAVFFYKEAAQALLYALQAGSRAERLAEKAHEYLDRVEVLQATVQASSGQRGQLKSAQQVATERAYFLCKKAFEAEEKNNDEEAADLYKKTKELCINTKNATADKDLQSKLNKLAEQAEERAEKLKGASNVAAVHSESDRAQRYPSQPARRVPPLGFDFNNEGGGRGPAGPGGGRGPGGPSKPHGPPPSATESYRDEEITVLRTTSLINGLKYVPFLELDLKERFAFPIPFSDEHGKLALAPKQKDRFARWVRPSDICTNPTVIYAISSFSIKQTVVSDCSFVASLAISAAYERRYKKQLITSIIFPQNKRGEPEYNPCGKYMVKLHINGVARKVIIDDYLPVDHSGELLCSYSTNHNELWVSLIEKAYMKVMGGYDFPGSNSNIDLHALTGWIPERISMHSEHQLFNKEATFNMLHQRFHHGDVLITIATGVMTDEEGEQRGLVPTHAYAVLDIREAQGVKFLQLKNPWSHLRWKGRYSERDEKNWTPGLQKALNYDLKKAQKTDDGVFWIDWEAACAFYDVIYLSWNPSIFPERTCLHSQWSSEEGPVRDAYSLGNNPQYRLEVQCPQGGAAAVWVLLTRHITDKDDFAENKVFFTLLVYKTNGKKIYYPSDPAPYIDGIRINSPHYLTKLTVKDPGKTVYTLVVSQYEKHNTIQYTLRVYGSGKFNLSEIPFPFTKHQRITGKWEGSSAGGCSNYRDTYKNNPMYQLRVDKKGPLLVEIRGPKQYSVGFELVVVSTEGDSGAAFSRKGSGDYRSGFCYLELESLPAGIYNLIPTTFLPGQEGPFFLDIHTAAAVKLSKLQG</sequence>
<dbReference type="SUPFAM" id="SSF116846">
    <property type="entry name" value="MIT domain"/>
    <property type="match status" value="2"/>
</dbReference>
<evidence type="ECO:0000256" key="3">
    <source>
        <dbReference type="ARBA" id="ARBA00022801"/>
    </source>
</evidence>
<dbReference type="Pfam" id="PF04212">
    <property type="entry name" value="MIT"/>
    <property type="match status" value="1"/>
</dbReference>
<evidence type="ECO:0000256" key="1">
    <source>
        <dbReference type="ARBA" id="ARBA00007623"/>
    </source>
</evidence>
<evidence type="ECO:0000256" key="7">
    <source>
        <dbReference type="SAM" id="MobiDB-lite"/>
    </source>
</evidence>
<dbReference type="GO" id="GO:0004198">
    <property type="term" value="F:calcium-dependent cysteine-type endopeptidase activity"/>
    <property type="evidence" value="ECO:0007669"/>
    <property type="project" value="InterPro"/>
</dbReference>
<reference evidence="10" key="1">
    <citation type="submission" date="2025-08" db="UniProtKB">
        <authorList>
            <consortium name="RefSeq"/>
        </authorList>
    </citation>
    <scope>IDENTIFICATION</scope>
    <source>
        <tissue evidence="10">Sperm</tissue>
    </source>
</reference>
<dbReference type="SMART" id="SM00230">
    <property type="entry name" value="CysPc"/>
    <property type="match status" value="1"/>
</dbReference>
<dbReference type="Pfam" id="PF00648">
    <property type="entry name" value="Peptidase_C2"/>
    <property type="match status" value="1"/>
</dbReference>
<keyword evidence="3 6" id="KW-0378">Hydrolase</keyword>
<dbReference type="PANTHER" id="PTHR46143">
    <property type="entry name" value="CALPAIN-7"/>
    <property type="match status" value="1"/>
</dbReference>
<dbReference type="InterPro" id="IPR022684">
    <property type="entry name" value="Calpain_cysteine_protease"/>
</dbReference>
<dbReference type="Gene3D" id="3.90.70.10">
    <property type="entry name" value="Cysteine proteinases"/>
    <property type="match status" value="1"/>
</dbReference>
<evidence type="ECO:0000256" key="5">
    <source>
        <dbReference type="PIRSR" id="PIRSR622684-1"/>
    </source>
</evidence>
<dbReference type="PANTHER" id="PTHR46143:SF1">
    <property type="entry name" value="CALPAIN-7"/>
    <property type="match status" value="1"/>
</dbReference>
<dbReference type="InterPro" id="IPR051297">
    <property type="entry name" value="PalB/RIM13"/>
</dbReference>
<keyword evidence="2 6" id="KW-0645">Protease</keyword>
<dbReference type="InterPro" id="IPR022682">
    <property type="entry name" value="Calpain_domain_III"/>
</dbReference>
<feature type="region of interest" description="Disordered" evidence="7">
    <location>
        <begin position="150"/>
        <end position="222"/>
    </location>
</feature>
<dbReference type="RefSeq" id="XP_032824360.1">
    <property type="nucleotide sequence ID" value="XM_032968469.1"/>
</dbReference>
<dbReference type="Proteomes" id="UP001318040">
    <property type="component" value="Chromosome 2"/>
</dbReference>
<dbReference type="Pfam" id="PF01067">
    <property type="entry name" value="Calpain_III"/>
    <property type="match status" value="1"/>
</dbReference>
<dbReference type="CTD" id="23473"/>
<feature type="active site" evidence="5 6">
    <location>
        <position position="307"/>
    </location>
</feature>
<evidence type="ECO:0000256" key="2">
    <source>
        <dbReference type="ARBA" id="ARBA00022670"/>
    </source>
</evidence>
<accession>A0AAJ7X7S2</accession>
<dbReference type="PRINTS" id="PR00704">
    <property type="entry name" value="CALPAIN"/>
</dbReference>
<proteinExistence type="inferred from homology"/>
<dbReference type="PROSITE" id="PS50203">
    <property type="entry name" value="CALPAIN_CAT"/>
    <property type="match status" value="1"/>
</dbReference>
<dbReference type="InterPro" id="IPR036213">
    <property type="entry name" value="Calpain_III_sf"/>
</dbReference>
<dbReference type="InterPro" id="IPR038765">
    <property type="entry name" value="Papain-like_cys_pep_sf"/>
</dbReference>
<evidence type="ECO:0000256" key="4">
    <source>
        <dbReference type="ARBA" id="ARBA00022807"/>
    </source>
</evidence>
<protein>
    <submittedName>
        <fullName evidence="10">Calpain-7</fullName>
    </submittedName>
</protein>
<dbReference type="InterPro" id="IPR001300">
    <property type="entry name" value="Peptidase_C2_calpain_cat"/>
</dbReference>
<name>A0AAJ7X7S2_PETMA</name>
<dbReference type="GO" id="GO:0006508">
    <property type="term" value="P:proteolysis"/>
    <property type="evidence" value="ECO:0007669"/>
    <property type="project" value="UniProtKB-KW"/>
</dbReference>
<dbReference type="SMART" id="SM00745">
    <property type="entry name" value="MIT"/>
    <property type="match status" value="2"/>
</dbReference>
<keyword evidence="9" id="KW-1185">Reference proteome</keyword>
<evidence type="ECO:0000259" key="8">
    <source>
        <dbReference type="PROSITE" id="PS50203"/>
    </source>
</evidence>
<dbReference type="InterPro" id="IPR022683">
    <property type="entry name" value="Calpain_III"/>
</dbReference>
<feature type="active site" evidence="5 6">
    <location>
        <position position="495"/>
    </location>
</feature>
<gene>
    <name evidence="10" type="primary">CAPN7</name>
</gene>
<dbReference type="Gene3D" id="2.60.120.380">
    <property type="match status" value="2"/>
</dbReference>
<dbReference type="CDD" id="cd00044">
    <property type="entry name" value="CysPc"/>
    <property type="match status" value="1"/>
</dbReference>
<evidence type="ECO:0000313" key="9">
    <source>
        <dbReference type="Proteomes" id="UP001318040"/>
    </source>
</evidence>
<evidence type="ECO:0000313" key="10">
    <source>
        <dbReference type="RefSeq" id="XP_032824360.1"/>
    </source>
</evidence>